<evidence type="ECO:0000313" key="2">
    <source>
        <dbReference type="Proteomes" id="UP000257045"/>
    </source>
</evidence>
<gene>
    <name evidence="1" type="ORF">CQA58_07610</name>
</gene>
<name>A0A3D8IW34_9HELI</name>
<accession>A0A3D8IW34</accession>
<reference evidence="1 2" key="1">
    <citation type="submission" date="2018-04" db="EMBL/GenBank/DDBJ databases">
        <title>Novel Campyloabacter and Helicobacter Species and Strains.</title>
        <authorList>
            <person name="Mannion A.J."/>
            <person name="Shen Z."/>
            <person name="Fox J.G."/>
        </authorList>
    </citation>
    <scope>NUCLEOTIDE SEQUENCE [LARGE SCALE GENOMIC DNA]</scope>
    <source>
        <strain evidence="1 2">MIT 04-9366</strain>
    </source>
</reference>
<dbReference type="Proteomes" id="UP000257045">
    <property type="component" value="Unassembled WGS sequence"/>
</dbReference>
<protein>
    <submittedName>
        <fullName evidence="1">Uncharacterized protein</fullName>
    </submittedName>
</protein>
<sequence>MKATKLEKLEAMKSLNLGSKTRFLNPSCSNNAGDFKEWYPPIVPENLVLLVANNFYIDDLFALLQSLFYPRIISYESMIFFDFTFDQTKIDELKPNLNKTEIQKHLNLINLSQFFNATDSQEAHQIAKLQEALFFFWNLLYSPLLIFELGDEGIRFCARENIQAFSTECKTHFSFQALFEELQKYNFDFCSKLEFLLAFADFLYPQVLYKGKYHFLELLYRDDLFIQYQTSPNITNMELAMNIFEIDFQDRQKCEDFCVFLSLVWNLGFKTRNLRIKTAIEIDEDEMIVAQISAGTKPNICSATQKQDIFLENQDLPNKFKKRIGSLDENKRIVAK</sequence>
<dbReference type="AlphaFoldDB" id="A0A3D8IW34"/>
<dbReference type="OrthoDB" id="9823320at2"/>
<evidence type="ECO:0000313" key="1">
    <source>
        <dbReference type="EMBL" id="RDU69135.1"/>
    </source>
</evidence>
<keyword evidence="2" id="KW-1185">Reference proteome</keyword>
<organism evidence="1 2">
    <name type="scientific">Helicobacter brantae</name>
    <dbReference type="NCBI Taxonomy" id="375927"/>
    <lineage>
        <taxon>Bacteria</taxon>
        <taxon>Pseudomonadati</taxon>
        <taxon>Campylobacterota</taxon>
        <taxon>Epsilonproteobacteria</taxon>
        <taxon>Campylobacterales</taxon>
        <taxon>Helicobacteraceae</taxon>
        <taxon>Helicobacter</taxon>
    </lineage>
</organism>
<comment type="caution">
    <text evidence="1">The sequence shown here is derived from an EMBL/GenBank/DDBJ whole genome shotgun (WGS) entry which is preliminary data.</text>
</comment>
<dbReference type="EMBL" id="NXLV01000019">
    <property type="protein sequence ID" value="RDU69135.1"/>
    <property type="molecule type" value="Genomic_DNA"/>
</dbReference>
<proteinExistence type="predicted"/>
<dbReference type="RefSeq" id="WP_115570117.1">
    <property type="nucleotide sequence ID" value="NZ_NXLV01000019.1"/>
</dbReference>